<comment type="similarity">
    <text evidence="1">Belongs to the UPF0612 family.</text>
</comment>
<evidence type="ECO:0000259" key="3">
    <source>
        <dbReference type="Pfam" id="PF08593"/>
    </source>
</evidence>
<feature type="region of interest" description="Disordered" evidence="2">
    <location>
        <begin position="25"/>
        <end position="80"/>
    </location>
</feature>
<dbReference type="RefSeq" id="XP_066828431.1">
    <property type="nucleotide sequence ID" value="XM_066971387.1"/>
</dbReference>
<protein>
    <recommendedName>
        <fullName evidence="3">Mug135-like C-terminal domain-containing protein</fullName>
    </recommendedName>
</protein>
<evidence type="ECO:0000256" key="2">
    <source>
        <dbReference type="SAM" id="MobiDB-lite"/>
    </source>
</evidence>
<dbReference type="InterPro" id="IPR013902">
    <property type="entry name" value="Mug135-like_C"/>
</dbReference>
<gene>
    <name evidence="4" type="ORF">LODBEIA_P14930</name>
</gene>
<evidence type="ECO:0000313" key="5">
    <source>
        <dbReference type="Proteomes" id="UP001497383"/>
    </source>
</evidence>
<evidence type="ECO:0000256" key="1">
    <source>
        <dbReference type="ARBA" id="ARBA00005788"/>
    </source>
</evidence>
<accession>A0ABP0ZGH5</accession>
<sequence>MTIFQKIGLHIRVKLKEMGAREPHCINDAHHGSTPPPLDTNRRRDLSLSPSNLSRKTKDKDKAPLHSRRSSVTFPDGAIPEEYGLPPITRYKDVEGLQKFELIRYLDGFNMSHEGKTEDEMKTYLKGFCTK</sequence>
<name>A0ABP0ZGH5_9ASCO</name>
<organism evidence="4 5">
    <name type="scientific">Lodderomyces beijingensis</name>
    <dbReference type="NCBI Taxonomy" id="1775926"/>
    <lineage>
        <taxon>Eukaryota</taxon>
        <taxon>Fungi</taxon>
        <taxon>Dikarya</taxon>
        <taxon>Ascomycota</taxon>
        <taxon>Saccharomycotina</taxon>
        <taxon>Pichiomycetes</taxon>
        <taxon>Debaryomycetaceae</taxon>
        <taxon>Candida/Lodderomyces clade</taxon>
        <taxon>Lodderomyces</taxon>
    </lineage>
</organism>
<keyword evidence="5" id="KW-1185">Reference proteome</keyword>
<dbReference type="GeneID" id="92206689"/>
<dbReference type="Pfam" id="PF08593">
    <property type="entry name" value="Mug135_C"/>
    <property type="match status" value="1"/>
</dbReference>
<proteinExistence type="inferred from homology"/>
<reference evidence="4 5" key="1">
    <citation type="submission" date="2024-03" db="EMBL/GenBank/DDBJ databases">
        <authorList>
            <person name="Brejova B."/>
        </authorList>
    </citation>
    <scope>NUCLEOTIDE SEQUENCE [LARGE SCALE GENOMIC DNA]</scope>
    <source>
        <strain evidence="4 5">CBS 14171</strain>
    </source>
</reference>
<dbReference type="EMBL" id="OZ022406">
    <property type="protein sequence ID" value="CAK9437032.1"/>
    <property type="molecule type" value="Genomic_DNA"/>
</dbReference>
<evidence type="ECO:0000313" key="4">
    <source>
        <dbReference type="EMBL" id="CAK9437032.1"/>
    </source>
</evidence>
<feature type="domain" description="Mug135-like C-terminal" evidence="3">
    <location>
        <begin position="70"/>
        <end position="126"/>
    </location>
</feature>
<dbReference type="Proteomes" id="UP001497383">
    <property type="component" value="Chromosome 2"/>
</dbReference>